<dbReference type="SMART" id="SM00474">
    <property type="entry name" value="35EXOc"/>
    <property type="match status" value="1"/>
</dbReference>
<evidence type="ECO:0000256" key="5">
    <source>
        <dbReference type="ARBA" id="ARBA00022839"/>
    </source>
</evidence>
<reference evidence="7 8" key="1">
    <citation type="submission" date="2020-08" db="EMBL/GenBank/DDBJ databases">
        <title>Genomic Encyclopedia of Type Strains, Phase IV (KMG-IV): sequencing the most valuable type-strain genomes for metagenomic binning, comparative biology and taxonomic classification.</title>
        <authorList>
            <person name="Goeker M."/>
        </authorList>
    </citation>
    <scope>NUCLEOTIDE SEQUENCE [LARGE SCALE GENOMIC DNA]</scope>
    <source>
        <strain evidence="7 8">DSM 25897</strain>
    </source>
</reference>
<dbReference type="NCBIfam" id="TIGR01388">
    <property type="entry name" value="rnd"/>
    <property type="match status" value="1"/>
</dbReference>
<comment type="caution">
    <text evidence="7">The sequence shown here is derived from an EMBL/GenBank/DDBJ whole genome shotgun (WGS) entry which is preliminary data.</text>
</comment>
<sequence length="372" mass="41517">MAATDSAHDSAVWLDRPDALTRTLAAWSGQPLVGLDTEFIRERTYWPKLALVQLSVPGEVVLVDALAPGMTEALVPLLTDPTVTKLMHSAGEDLQAFRTGIGVLPRPLYDTQIAAGLAGIGASLSYQKLVETVTGVLLPKGETRSDWLRRPLSEAQRAYAADDVRYLHAVHTHLDARLEALGRRDWHAADCTRAVDQVERDAVDPWPHLALRSAQFLDREGQARLRRLLLWREAEARRADKPRSWILDNELAVALARKPPADRHAFNILLDGHPKAPRRLRGALWDELGRPLEPDELDIPLARPQDGDYKVRLRQLQEAVAEATRRHELPEGVLASRRSLETLMLGEGWPDSLAGWRREILQPLLDPLLAGD</sequence>
<dbReference type="AlphaFoldDB" id="A0A7W8DFD2"/>
<accession>A0A7W8DFD2</accession>
<dbReference type="GO" id="GO:0008408">
    <property type="term" value="F:3'-5' exonuclease activity"/>
    <property type="evidence" value="ECO:0007669"/>
    <property type="project" value="InterPro"/>
</dbReference>
<dbReference type="Pfam" id="PF00570">
    <property type="entry name" value="HRDC"/>
    <property type="match status" value="1"/>
</dbReference>
<evidence type="ECO:0000256" key="2">
    <source>
        <dbReference type="ARBA" id="ARBA00022694"/>
    </source>
</evidence>
<keyword evidence="1" id="KW-0963">Cytoplasm</keyword>
<dbReference type="InterPro" id="IPR036397">
    <property type="entry name" value="RNaseH_sf"/>
</dbReference>
<dbReference type="InterPro" id="IPR002562">
    <property type="entry name" value="3'-5'_exonuclease_dom"/>
</dbReference>
<keyword evidence="8" id="KW-1185">Reference proteome</keyword>
<evidence type="ECO:0000256" key="1">
    <source>
        <dbReference type="ARBA" id="ARBA00022490"/>
    </source>
</evidence>
<dbReference type="GO" id="GO:0003676">
    <property type="term" value="F:nucleic acid binding"/>
    <property type="evidence" value="ECO:0007669"/>
    <property type="project" value="InterPro"/>
</dbReference>
<dbReference type="InterPro" id="IPR044876">
    <property type="entry name" value="HRDC_dom_sf"/>
</dbReference>
<protein>
    <submittedName>
        <fullName evidence="7">Ribonuclease D</fullName>
        <ecNumber evidence="7">3.1.13.5</ecNumber>
    </submittedName>
</protein>
<dbReference type="GO" id="GO:0008033">
    <property type="term" value="P:tRNA processing"/>
    <property type="evidence" value="ECO:0007669"/>
    <property type="project" value="UniProtKB-KW"/>
</dbReference>
<dbReference type="InterPro" id="IPR002121">
    <property type="entry name" value="HRDC_dom"/>
</dbReference>
<dbReference type="SUPFAM" id="SSF53098">
    <property type="entry name" value="Ribonuclease H-like"/>
    <property type="match status" value="1"/>
</dbReference>
<dbReference type="GO" id="GO:0033890">
    <property type="term" value="F:ribonuclease D activity"/>
    <property type="evidence" value="ECO:0007669"/>
    <property type="project" value="UniProtKB-EC"/>
</dbReference>
<evidence type="ECO:0000259" key="6">
    <source>
        <dbReference type="PROSITE" id="PS50967"/>
    </source>
</evidence>
<dbReference type="EMBL" id="JACHHX010000017">
    <property type="protein sequence ID" value="MBB5016275.1"/>
    <property type="molecule type" value="Genomic_DNA"/>
</dbReference>
<dbReference type="EC" id="3.1.13.5" evidence="7"/>
<dbReference type="GO" id="GO:0000166">
    <property type="term" value="F:nucleotide binding"/>
    <property type="evidence" value="ECO:0007669"/>
    <property type="project" value="InterPro"/>
</dbReference>
<dbReference type="InterPro" id="IPR051086">
    <property type="entry name" value="RNase_D-like"/>
</dbReference>
<dbReference type="Pfam" id="PF01612">
    <property type="entry name" value="DNA_pol_A_exo1"/>
    <property type="match status" value="1"/>
</dbReference>
<dbReference type="Gene3D" id="1.10.150.80">
    <property type="entry name" value="HRDC domain"/>
    <property type="match status" value="2"/>
</dbReference>
<evidence type="ECO:0000256" key="4">
    <source>
        <dbReference type="ARBA" id="ARBA00022801"/>
    </source>
</evidence>
<keyword evidence="4 7" id="KW-0378">Hydrolase</keyword>
<dbReference type="InterPro" id="IPR012337">
    <property type="entry name" value="RNaseH-like_sf"/>
</dbReference>
<dbReference type="PANTHER" id="PTHR47649">
    <property type="entry name" value="RIBONUCLEASE D"/>
    <property type="match status" value="1"/>
</dbReference>
<dbReference type="InterPro" id="IPR006292">
    <property type="entry name" value="RNase_D"/>
</dbReference>
<name>A0A7W8DFD2_9GAMM</name>
<keyword evidence="5" id="KW-0269">Exonuclease</keyword>
<dbReference type="Proteomes" id="UP000519004">
    <property type="component" value="Unassembled WGS sequence"/>
</dbReference>
<proteinExistence type="predicted"/>
<dbReference type="PROSITE" id="PS50967">
    <property type="entry name" value="HRDC"/>
    <property type="match status" value="1"/>
</dbReference>
<keyword evidence="3" id="KW-0540">Nuclease</keyword>
<keyword evidence="2" id="KW-0819">tRNA processing</keyword>
<feature type="domain" description="HRDC" evidence="6">
    <location>
        <begin position="218"/>
        <end position="298"/>
    </location>
</feature>
<dbReference type="InterPro" id="IPR010997">
    <property type="entry name" value="HRDC-like_sf"/>
</dbReference>
<gene>
    <name evidence="7" type="ORF">HNQ58_002188</name>
</gene>
<organism evidence="7 8">
    <name type="scientific">Rehaibacterium terrae</name>
    <dbReference type="NCBI Taxonomy" id="1341696"/>
    <lineage>
        <taxon>Bacteria</taxon>
        <taxon>Pseudomonadati</taxon>
        <taxon>Pseudomonadota</taxon>
        <taxon>Gammaproteobacteria</taxon>
        <taxon>Lysobacterales</taxon>
        <taxon>Lysobacteraceae</taxon>
        <taxon>Rehaibacterium</taxon>
    </lineage>
</organism>
<evidence type="ECO:0000313" key="7">
    <source>
        <dbReference type="EMBL" id="MBB5016275.1"/>
    </source>
</evidence>
<dbReference type="RefSeq" id="WP_183948944.1">
    <property type="nucleotide sequence ID" value="NZ_JACHHX010000017.1"/>
</dbReference>
<dbReference type="SUPFAM" id="SSF47819">
    <property type="entry name" value="HRDC-like"/>
    <property type="match status" value="2"/>
</dbReference>
<evidence type="ECO:0000313" key="8">
    <source>
        <dbReference type="Proteomes" id="UP000519004"/>
    </source>
</evidence>
<evidence type="ECO:0000256" key="3">
    <source>
        <dbReference type="ARBA" id="ARBA00022722"/>
    </source>
</evidence>
<dbReference type="Gene3D" id="3.30.420.10">
    <property type="entry name" value="Ribonuclease H-like superfamily/Ribonuclease H"/>
    <property type="match status" value="1"/>
</dbReference>
<dbReference type="CDD" id="cd06142">
    <property type="entry name" value="RNaseD_exo"/>
    <property type="match status" value="1"/>
</dbReference>
<dbReference type="PANTHER" id="PTHR47649:SF1">
    <property type="entry name" value="RIBONUCLEASE D"/>
    <property type="match status" value="1"/>
</dbReference>